<dbReference type="InterPro" id="IPR002508">
    <property type="entry name" value="MurNAc-LAA_cat"/>
</dbReference>
<evidence type="ECO:0000313" key="4">
    <source>
        <dbReference type="Proteomes" id="UP000184442"/>
    </source>
</evidence>
<keyword evidence="4" id="KW-1185">Reference proteome</keyword>
<evidence type="ECO:0000256" key="1">
    <source>
        <dbReference type="ARBA" id="ARBA00022801"/>
    </source>
</evidence>
<dbReference type="PANTHER" id="PTHR30404">
    <property type="entry name" value="N-ACETYLMURAMOYL-L-ALANINE AMIDASE"/>
    <property type="match status" value="1"/>
</dbReference>
<proteinExistence type="predicted"/>
<keyword evidence="1" id="KW-0378">Hydrolase</keyword>
<feature type="domain" description="MurNAc-LAA" evidence="2">
    <location>
        <begin position="345"/>
        <end position="455"/>
    </location>
</feature>
<evidence type="ECO:0000313" key="3">
    <source>
        <dbReference type="EMBL" id="SHI51782.1"/>
    </source>
</evidence>
<organism evidence="3 4">
    <name type="scientific">Lutispora thermophila DSM 19022</name>
    <dbReference type="NCBI Taxonomy" id="1122184"/>
    <lineage>
        <taxon>Bacteria</taxon>
        <taxon>Bacillati</taxon>
        <taxon>Bacillota</taxon>
        <taxon>Clostridia</taxon>
        <taxon>Lutisporales</taxon>
        <taxon>Lutisporaceae</taxon>
        <taxon>Lutispora</taxon>
    </lineage>
</organism>
<dbReference type="InterPro" id="IPR013693">
    <property type="entry name" value="SpoIID/LytB_N"/>
</dbReference>
<reference evidence="3 4" key="1">
    <citation type="submission" date="2016-11" db="EMBL/GenBank/DDBJ databases">
        <authorList>
            <person name="Jaros S."/>
            <person name="Januszkiewicz K."/>
            <person name="Wedrychowicz H."/>
        </authorList>
    </citation>
    <scope>NUCLEOTIDE SEQUENCE [LARGE SCALE GENOMIC DNA]</scope>
    <source>
        <strain evidence="3 4">DSM 19022</strain>
    </source>
</reference>
<dbReference type="EMBL" id="FQZS01000004">
    <property type="protein sequence ID" value="SHI51782.1"/>
    <property type="molecule type" value="Genomic_DNA"/>
</dbReference>
<sequence>MQCNIFDWENSKGFSLDLDELIGRMAAINIKDTFHIETVKCFAIIARTELARKLNIYGGHGCEKHNGYTLCTEPGHCLEFGLPKINVSERIAQAVKDTKNLIITFDGKPIKPYYHYRCGGSTENSENVIGSRITYLRKIFCEYCEGFDDEEKDKFFTLEDLERLLNVRIEKPKDIYYNIKGIFENLDIDDQGRIKSLEIGGKFFKGTEIVEKLGLNSTRFNYMPVRFLISCIGTGHGLGLCITGAEEMARRGMDYGKILHYYYTGIKIEEMELPEGNKPLKGKIIVLDPASGEGDIYEAKGPKGTREGEVNLAIAQEIEKLLKETGAKIYLTRRDKEHVHLCDRAEISNRVKPDFFISICQRTFPNQSASGTEAYCYRDDKEATNLGNIILQNVSKELESRNRGLRIADFYMLKEVKCSTLQINLLYITNPEDESKLTDPDMRKKAAKAIAQSIIDYFDSN</sequence>
<dbReference type="STRING" id="1122184.SAMN02745176_00517"/>
<dbReference type="InterPro" id="IPR013486">
    <property type="entry name" value="SpoIID/LytB"/>
</dbReference>
<gene>
    <name evidence="3" type="ORF">SAMN02745176_00517</name>
</gene>
<dbReference type="CDD" id="cd02696">
    <property type="entry name" value="MurNAc-LAA"/>
    <property type="match status" value="1"/>
</dbReference>
<protein>
    <submittedName>
        <fullName evidence="3">SpoIID/LytB domain protein</fullName>
    </submittedName>
</protein>
<dbReference type="NCBIfam" id="TIGR02669">
    <property type="entry name" value="SpoIID_LytB"/>
    <property type="match status" value="1"/>
</dbReference>
<dbReference type="PANTHER" id="PTHR30404:SF0">
    <property type="entry name" value="N-ACETYLMURAMOYL-L-ALANINE AMIDASE AMIC"/>
    <property type="match status" value="1"/>
</dbReference>
<dbReference type="Pfam" id="PF01520">
    <property type="entry name" value="Amidase_3"/>
    <property type="match status" value="1"/>
</dbReference>
<dbReference type="RefSeq" id="WP_073024216.1">
    <property type="nucleotide sequence ID" value="NZ_FQZS01000004.1"/>
</dbReference>
<dbReference type="SMART" id="SM00646">
    <property type="entry name" value="Ami_3"/>
    <property type="match status" value="1"/>
</dbReference>
<dbReference type="AlphaFoldDB" id="A0A1M6BSP8"/>
<dbReference type="Pfam" id="PF08486">
    <property type="entry name" value="SpoIID"/>
    <property type="match status" value="1"/>
</dbReference>
<dbReference type="Gene3D" id="3.40.630.40">
    <property type="entry name" value="Zn-dependent exopeptidases"/>
    <property type="match status" value="1"/>
</dbReference>
<dbReference type="GO" id="GO:0008745">
    <property type="term" value="F:N-acetylmuramoyl-L-alanine amidase activity"/>
    <property type="evidence" value="ECO:0007669"/>
    <property type="project" value="InterPro"/>
</dbReference>
<dbReference type="InterPro" id="IPR050695">
    <property type="entry name" value="N-acetylmuramoyl_amidase_3"/>
</dbReference>
<dbReference type="Proteomes" id="UP000184442">
    <property type="component" value="Unassembled WGS sequence"/>
</dbReference>
<dbReference type="SUPFAM" id="SSF53187">
    <property type="entry name" value="Zn-dependent exopeptidases"/>
    <property type="match status" value="1"/>
</dbReference>
<dbReference type="GO" id="GO:0030288">
    <property type="term" value="C:outer membrane-bounded periplasmic space"/>
    <property type="evidence" value="ECO:0007669"/>
    <property type="project" value="TreeGrafter"/>
</dbReference>
<evidence type="ECO:0000259" key="2">
    <source>
        <dbReference type="SMART" id="SM00646"/>
    </source>
</evidence>
<dbReference type="GO" id="GO:0009253">
    <property type="term" value="P:peptidoglycan catabolic process"/>
    <property type="evidence" value="ECO:0007669"/>
    <property type="project" value="InterPro"/>
</dbReference>
<dbReference type="OrthoDB" id="9794671at2"/>
<name>A0A1M6BSP8_9FIRM</name>
<accession>A0A1M6BSP8</accession>
<dbReference type="GO" id="GO:0030435">
    <property type="term" value="P:sporulation resulting in formation of a cellular spore"/>
    <property type="evidence" value="ECO:0007669"/>
    <property type="project" value="InterPro"/>
</dbReference>